<evidence type="ECO:0000313" key="2">
    <source>
        <dbReference type="EMBL" id="QDZ06909.1"/>
    </source>
</evidence>
<feature type="transmembrane region" description="Helical" evidence="1">
    <location>
        <begin position="51"/>
        <end position="74"/>
    </location>
</feature>
<dbReference type="EMBL" id="CP042306">
    <property type="protein sequence ID" value="QDZ06909.1"/>
    <property type="molecule type" value="Genomic_DNA"/>
</dbReference>
<gene>
    <name evidence="2" type="ORF">FPZ24_04955</name>
</gene>
<dbReference type="Proteomes" id="UP000315673">
    <property type="component" value="Chromosome"/>
</dbReference>
<keyword evidence="3" id="KW-1185">Reference proteome</keyword>
<dbReference type="RefSeq" id="WP_146569993.1">
    <property type="nucleotide sequence ID" value="NZ_CP042306.1"/>
</dbReference>
<dbReference type="OrthoDB" id="9553743at2"/>
<keyword evidence="1" id="KW-1133">Transmembrane helix</keyword>
<name>A0A5B8LG65_9SPHN</name>
<evidence type="ECO:0000256" key="1">
    <source>
        <dbReference type="SAM" id="Phobius"/>
    </source>
</evidence>
<accession>A0A5B8LG65</accession>
<organism evidence="2 3">
    <name type="scientific">Sphingomonas panacisoli</name>
    <dbReference type="NCBI Taxonomy" id="1813879"/>
    <lineage>
        <taxon>Bacteria</taxon>
        <taxon>Pseudomonadati</taxon>
        <taxon>Pseudomonadota</taxon>
        <taxon>Alphaproteobacteria</taxon>
        <taxon>Sphingomonadales</taxon>
        <taxon>Sphingomonadaceae</taxon>
        <taxon>Sphingomonas</taxon>
    </lineage>
</organism>
<keyword evidence="1" id="KW-0812">Transmembrane</keyword>
<reference evidence="2 3" key="1">
    <citation type="submission" date="2019-07" db="EMBL/GenBank/DDBJ databases">
        <title>Full genome sequence of Sphingomonas sp. 4R-6-7(HKS19).</title>
        <authorList>
            <person name="Im W.-T."/>
        </authorList>
    </citation>
    <scope>NUCLEOTIDE SEQUENCE [LARGE SCALE GENOMIC DNA]</scope>
    <source>
        <strain evidence="2 3">HKS19</strain>
    </source>
</reference>
<dbReference type="AlphaFoldDB" id="A0A5B8LG65"/>
<evidence type="ECO:0000313" key="3">
    <source>
        <dbReference type="Proteomes" id="UP000315673"/>
    </source>
</evidence>
<feature type="transmembrane region" description="Helical" evidence="1">
    <location>
        <begin position="20"/>
        <end position="39"/>
    </location>
</feature>
<proteinExistence type="predicted"/>
<sequence>MDQTTPPQTELARRAVSRAIPALSIVILAVMGLSLALRTSGQGIAPNYDDGGSAITISVAIGLVCFGLMLATAARETKRPLFALGWSLLVTFFSFPTMLIVFDEAHQRADFAGSRISEYQEYLSINFAQIHRGRGVHYEVGLTGRSGLLNIDERDYRAAFGSAERVKPVGYCVLATVQTAPITVDNGPNMPISARRRAVAVRVVNGFALPAGRLVRCPWVRPATLPTKK</sequence>
<protein>
    <submittedName>
        <fullName evidence="2">Uncharacterized protein</fullName>
    </submittedName>
</protein>
<feature type="transmembrane region" description="Helical" evidence="1">
    <location>
        <begin position="81"/>
        <end position="102"/>
    </location>
</feature>
<dbReference type="KEGG" id="spai:FPZ24_04955"/>
<keyword evidence="1" id="KW-0472">Membrane</keyword>